<name>A0A409VYW7_9AGAR</name>
<dbReference type="STRING" id="181874.A0A409VYW7"/>
<protein>
    <recommendedName>
        <fullName evidence="2">EH domain-containing protein</fullName>
    </recommendedName>
</protein>
<evidence type="ECO:0000313" key="4">
    <source>
        <dbReference type="Proteomes" id="UP000284842"/>
    </source>
</evidence>
<feature type="compositionally biased region" description="Low complexity" evidence="1">
    <location>
        <begin position="108"/>
        <end position="125"/>
    </location>
</feature>
<feature type="compositionally biased region" description="Basic and acidic residues" evidence="1">
    <location>
        <begin position="147"/>
        <end position="156"/>
    </location>
</feature>
<accession>A0A409VYW7</accession>
<dbReference type="InterPro" id="IPR011992">
    <property type="entry name" value="EF-hand-dom_pair"/>
</dbReference>
<reference evidence="3 4" key="1">
    <citation type="journal article" date="2018" name="Evol. Lett.">
        <title>Horizontal gene cluster transfer increased hallucinogenic mushroom diversity.</title>
        <authorList>
            <person name="Reynolds H.T."/>
            <person name="Vijayakumar V."/>
            <person name="Gluck-Thaler E."/>
            <person name="Korotkin H.B."/>
            <person name="Matheny P.B."/>
            <person name="Slot J.C."/>
        </authorList>
    </citation>
    <scope>NUCLEOTIDE SEQUENCE [LARGE SCALE GENOMIC DNA]</scope>
    <source>
        <strain evidence="3 4">2629</strain>
    </source>
</reference>
<feature type="region of interest" description="Disordered" evidence="1">
    <location>
        <begin position="11"/>
        <end position="87"/>
    </location>
</feature>
<feature type="domain" description="EH" evidence="2">
    <location>
        <begin position="444"/>
        <end position="506"/>
    </location>
</feature>
<feature type="compositionally biased region" description="Low complexity" evidence="1">
    <location>
        <begin position="300"/>
        <end position="342"/>
    </location>
</feature>
<dbReference type="Pfam" id="PF12763">
    <property type="entry name" value="EH"/>
    <property type="match status" value="1"/>
</dbReference>
<feature type="region of interest" description="Disordered" evidence="1">
    <location>
        <begin position="99"/>
        <end position="133"/>
    </location>
</feature>
<comment type="caution">
    <text evidence="3">The sequence shown here is derived from an EMBL/GenBank/DDBJ whole genome shotgun (WGS) entry which is preliminary data.</text>
</comment>
<feature type="region of interest" description="Disordered" evidence="1">
    <location>
        <begin position="191"/>
        <end position="342"/>
    </location>
</feature>
<evidence type="ECO:0000256" key="1">
    <source>
        <dbReference type="SAM" id="MobiDB-lite"/>
    </source>
</evidence>
<keyword evidence="4" id="KW-1185">Reference proteome</keyword>
<proteinExistence type="predicted"/>
<sequence>MRSTTIQAKIAAFESGNTRPPPSPTDNNSLIDLKDWVIDVNSPGLAPPKLPPRKPSQSSLKQAIHGTSPTTPTSPAPPAFLYPPRPFSNLDIESARALNPNNLSAKQSHVPSSSISSFHSVSLSSDTDPSTPGSMANMIATFPIDRSPNDPTHDADVQSLAESYEEVSMSSSIASPATERLIIQDWQNAMTRATSSSSLAKRKTPPAVPPKLPDRPASRKSITPTLPSLITRSPPPPPSAYQSSIASRSSVNGSVPPSPIIRPSNSSSSLTTTIGPPMIPTTYVPRRSAPPPPSSRASDRSSIQSLQSTSTGTTATTTHSFSSSSLSHTTFGTSSSNSTNNGLSHTLSLAAKTKRPTPVPLAARKRYEAVFKLNVVQKRKAEQEMKNKKPSLLTPGEARGMGRRAAGWRGLSVDLITVDDLDPISDKGKEKEDPNVDETVGPDDVLEAGIVKHIWKRSGLPKATLSQIWVECDPQSKGALSMDGFVKGMWRIDEDLRRAQAQAIKEAQSTSIRGYRSPPPPGSALGRQSSTKPRRQAPAYPASPAYSARQPPPAIHVQTNQAPSHYPPALSTARPIPPPRPSKPKDLLS</sequence>
<feature type="compositionally biased region" description="Low complexity" evidence="1">
    <location>
        <begin position="536"/>
        <end position="549"/>
    </location>
</feature>
<feature type="region of interest" description="Disordered" evidence="1">
    <location>
        <begin position="501"/>
        <end position="589"/>
    </location>
</feature>
<dbReference type="InterPro" id="IPR000261">
    <property type="entry name" value="EH_dom"/>
</dbReference>
<feature type="compositionally biased region" description="Low complexity" evidence="1">
    <location>
        <begin position="261"/>
        <end position="287"/>
    </location>
</feature>
<dbReference type="AlphaFoldDB" id="A0A409VYW7"/>
<feature type="region of interest" description="Disordered" evidence="1">
    <location>
        <begin position="144"/>
        <end position="163"/>
    </location>
</feature>
<dbReference type="EMBL" id="NHTK01005916">
    <property type="protein sequence ID" value="PPQ71421.1"/>
    <property type="molecule type" value="Genomic_DNA"/>
</dbReference>
<dbReference type="SUPFAM" id="SSF47473">
    <property type="entry name" value="EF-hand"/>
    <property type="match status" value="1"/>
</dbReference>
<dbReference type="Gene3D" id="1.10.238.10">
    <property type="entry name" value="EF-hand"/>
    <property type="match status" value="1"/>
</dbReference>
<gene>
    <name evidence="3" type="ORF">CVT24_012239</name>
</gene>
<dbReference type="Proteomes" id="UP000284842">
    <property type="component" value="Unassembled WGS sequence"/>
</dbReference>
<dbReference type="InParanoid" id="A0A409VYW7"/>
<dbReference type="OrthoDB" id="10045710at2759"/>
<organism evidence="3 4">
    <name type="scientific">Panaeolus cyanescens</name>
    <dbReference type="NCBI Taxonomy" id="181874"/>
    <lineage>
        <taxon>Eukaryota</taxon>
        <taxon>Fungi</taxon>
        <taxon>Dikarya</taxon>
        <taxon>Basidiomycota</taxon>
        <taxon>Agaricomycotina</taxon>
        <taxon>Agaricomycetes</taxon>
        <taxon>Agaricomycetidae</taxon>
        <taxon>Agaricales</taxon>
        <taxon>Agaricineae</taxon>
        <taxon>Galeropsidaceae</taxon>
        <taxon>Panaeolus</taxon>
    </lineage>
</organism>
<feature type="compositionally biased region" description="Low complexity" evidence="1">
    <location>
        <begin position="240"/>
        <end position="250"/>
    </location>
</feature>
<feature type="compositionally biased region" description="Pro residues" evidence="1">
    <location>
        <begin position="45"/>
        <end position="54"/>
    </location>
</feature>
<evidence type="ECO:0000313" key="3">
    <source>
        <dbReference type="EMBL" id="PPQ71421.1"/>
    </source>
</evidence>
<evidence type="ECO:0000259" key="2">
    <source>
        <dbReference type="Pfam" id="PF12763"/>
    </source>
</evidence>
<feature type="compositionally biased region" description="Pro residues" evidence="1">
    <location>
        <begin position="72"/>
        <end position="86"/>
    </location>
</feature>